<dbReference type="Proteomes" id="UP000245699">
    <property type="component" value="Unassembled WGS sequence"/>
</dbReference>
<dbReference type="AlphaFoldDB" id="A0A2T9Y533"/>
<proteinExistence type="predicted"/>
<evidence type="ECO:0000313" key="2">
    <source>
        <dbReference type="EMBL" id="PVU87450.1"/>
    </source>
</evidence>
<evidence type="ECO:0000256" key="1">
    <source>
        <dbReference type="SAM" id="SignalP"/>
    </source>
</evidence>
<feature type="signal peptide" evidence="1">
    <location>
        <begin position="1"/>
        <end position="19"/>
    </location>
</feature>
<name>A0A2T9Y533_9FUNG</name>
<gene>
    <name evidence="2" type="ORF">BB559_006046</name>
</gene>
<reference evidence="2 3" key="1">
    <citation type="journal article" date="2018" name="MBio">
        <title>Comparative Genomics Reveals the Core Gene Toolbox for the Fungus-Insect Symbiosis.</title>
        <authorList>
            <person name="Wang Y."/>
            <person name="Stata M."/>
            <person name="Wang W."/>
            <person name="Stajich J.E."/>
            <person name="White M.M."/>
            <person name="Moncalvo J.M."/>
        </authorList>
    </citation>
    <scope>NUCLEOTIDE SEQUENCE [LARGE SCALE GENOMIC DNA]</scope>
    <source>
        <strain evidence="2 3">AUS-77-4</strain>
    </source>
</reference>
<keyword evidence="1" id="KW-0732">Signal</keyword>
<protein>
    <recommendedName>
        <fullName evidence="4">SCP domain-containing protein</fullName>
    </recommendedName>
</protein>
<feature type="chain" id="PRO_5015588836" description="SCP domain-containing protein" evidence="1">
    <location>
        <begin position="20"/>
        <end position="251"/>
    </location>
</feature>
<evidence type="ECO:0000313" key="3">
    <source>
        <dbReference type="Proteomes" id="UP000245699"/>
    </source>
</evidence>
<organism evidence="2 3">
    <name type="scientific">Furculomyces boomerangus</name>
    <dbReference type="NCBI Taxonomy" id="61424"/>
    <lineage>
        <taxon>Eukaryota</taxon>
        <taxon>Fungi</taxon>
        <taxon>Fungi incertae sedis</taxon>
        <taxon>Zoopagomycota</taxon>
        <taxon>Kickxellomycotina</taxon>
        <taxon>Harpellomycetes</taxon>
        <taxon>Harpellales</taxon>
        <taxon>Harpellaceae</taxon>
        <taxon>Furculomyces</taxon>
    </lineage>
</organism>
<accession>A0A2T9Y533</accession>
<evidence type="ECO:0008006" key="4">
    <source>
        <dbReference type="Google" id="ProtNLM"/>
    </source>
</evidence>
<keyword evidence="3" id="KW-1185">Reference proteome</keyword>
<dbReference type="EMBL" id="MBFT01000740">
    <property type="protein sequence ID" value="PVU87450.1"/>
    <property type="molecule type" value="Genomic_DNA"/>
</dbReference>
<comment type="caution">
    <text evidence="2">The sequence shown here is derived from an EMBL/GenBank/DDBJ whole genome shotgun (WGS) entry which is preliminary data.</text>
</comment>
<sequence>MRFIICFVLLCSVLAKGYSNGKDRFKSEKNSTLKRPGESIVTSGYFLLDKKSKLFKGDVFHYSPSSSTIKSAKDIVWNTNLESEDDSDNVQDEIVEDFISFNSNETPRPLRKSSFWSRLLNAGKWFKTKERPVTSFLDKHWSKTDQTQHAADGKRCLEVLSNAPNSGEGAKMASVGQCYCGYFLRHNINRIQTNKNIATSAKNSYTGQIRNNWESYDSQSGSNTIGVTIDCTSNQNVYDTIVGWIRNEDPK</sequence>